<dbReference type="PROSITE" id="PS50093">
    <property type="entry name" value="PKD"/>
    <property type="match status" value="2"/>
</dbReference>
<keyword evidence="7" id="KW-1185">Reference proteome</keyword>
<dbReference type="Pfam" id="PF19077">
    <property type="entry name" value="Big_13"/>
    <property type="match status" value="1"/>
</dbReference>
<dbReference type="PANTHER" id="PTHR22990">
    <property type="entry name" value="F-BOX ONLY PROTEIN"/>
    <property type="match status" value="1"/>
</dbReference>
<dbReference type="Pfam" id="PF05048">
    <property type="entry name" value="NosD"/>
    <property type="match status" value="2"/>
</dbReference>
<dbReference type="SMART" id="SM00710">
    <property type="entry name" value="PbH1"/>
    <property type="match status" value="52"/>
</dbReference>
<dbReference type="RefSeq" id="WP_256532979.1">
    <property type="nucleotide sequence ID" value="NZ_CP101824.1"/>
</dbReference>
<comment type="caution">
    <text evidence="6">The sequence shown here is derived from an EMBL/GenBank/DDBJ whole genome shotgun (WGS) entry which is preliminary data.</text>
</comment>
<dbReference type="SMART" id="SM00089">
    <property type="entry name" value="PKD"/>
    <property type="match status" value="3"/>
</dbReference>
<dbReference type="InterPro" id="IPR012334">
    <property type="entry name" value="Pectin_lyas_fold"/>
</dbReference>
<feature type="compositionally biased region" description="Polar residues" evidence="4">
    <location>
        <begin position="2844"/>
        <end position="2853"/>
    </location>
</feature>
<feature type="region of interest" description="Disordered" evidence="4">
    <location>
        <begin position="1954"/>
        <end position="1986"/>
    </location>
</feature>
<sequence>MTDRLVTSRAGLLALAIVLVTVAVGAATVGVGGAQTAQSSHTIDGCGVINQSGTYELTGDVTGIDNTDMIGGQDTRAVCLDVRADDVVIDGNGHVFDAADDDWQSEQSAIHVNGSVDGRQNVTVRNVALTDWPRGILVDNADDVLVDGIDIHVRETRSASFEAGVDWGYGTSSNVTVRDSRFEDTYDAVSRGDGANIVVENNTVYGAIQVVGENATVVDNDVRAHPDGSDGRVRVDGTDGLIARNAIEDGTVEVSGSGTTVRSNVVRNLSTPVFAMDVSGDDHAVRNNTIENAPRGLAVGGSGHVLRNNAMAENDENFHLGLDQTTTDPLGTSDFASLDIDTSNTVDGEPIHLFAGVSGHTFDGDGYVAYVDSEDVTIRDVSLSNSTDGAFLYNVTGATVENATFTEHANGIEVANSSDVTVSGSTFADNTVRGIFGQPDGGGLETIRVANNTVTGTGQGVDTGLYGITARATNLTIRDNDVSGGEHGIYGAGGGVTVRTNDVTGTGGHGIFVEGANTSIRSNAVTNAAGTGIVQDYWNGRNHEIVGNTVENSGNAGIRTQTGGVAVTDNVLLDNADAGVHFKGEGNHVARNNTARRNEFGIRLYDYHSGLGEDHPISDSLVANNTVTDNTDTGIAVGTTSENNTIRNNDATGNGDGILLEDVGHHRVVDNNVSGNTDDGIYFHDYHSPYEFTPTVFRNNTATDNAGDGIELSNAKADYTDQPSGPFVVRENLVRDNTGQGIVVGNSLNVTVADNGRVSGNGETGIEVTNSANVSVTNHTVTDNGVVASYGVAGFFAGGSDVTVSNLTADSNADIGIWLQSVDGVSLDSSVSASDNGGDGLFLENARNVTVDGVPADRNGGHGVEIVDTQSTTVRDLSASDNGLAGLSVSVDNGPDVENVSARNLTLERNAVGVDTRTTHNLTVANSTIRHSNASKARFVAETELIDGEEFPVNGTGIVGEALLDGALRNNTIAGNDGRGIVVARAADGSAIVGNAITDNGGHGVEYRAVDRSSTVVDNHVADNGGTDLYPPAAENGDSGLYFEGASNVTVRANTIETNVEHGVWIRGGSTDATVVDNTVRSHTTANASGHGVFVDSLLLATPDGITIEDNAVTDNDYGITLFDQNGSVVRGNDVGGNDVGVRFGSSTIPVSIQETTECTNDGVLETRNVYGGATAGVIADNDVESERTGLKVITHPSQVNVCDGSVVLERYDDPTIEDTTIANNHVNASNPFNVSRTRLDYPSTAYQSELNGTNAWNATKTRTGNVLGGPYRAGNAWTTPDGTGVSQTCDDADGDGICDTETMTVGTNNVDHLPLAQTQPGYVTAAIDSTTAPVVSGEPLGVTATFTNTGDNASTQSASLSIDGSTIDSTSISLAAGASTTETFTWTPTAADVGTHTATIDSGSATAETEVTVRPNLSVTIDGTNAPITDTQTLAVETTIANNRDTEVTETVELRDFDGTVVDSREVTLSGGASTSAQFAWETAAGDDATGDVSVLSQHDTATETVTIRSGLLTGCQTIDQPGRYRLGSDLSVGSAPCLTVGASEVTIDGQGHAVNGTGSGTGVLVDVASGATANVSLANLTVRDVDTAVSATVPDDGSLSGIALDSVSTETTSGTGLAVAVGENGVVEDVAVTDSTLSTGDGGVRIEDDYGANATVRDVDIANSTVDVGGYDPGISLSLTDETSRIDDVRIADNAISASETAVLFDYSGDGTTVESVQVVDNDVESASNQGLTIDGAATGTTARNVHVAGNNVSSGSEGLSVALESGDVSVENLTIADNVIATDGSDGLSLEAADSGVTVQDTELRNNTIRSASIGMYLDVGGSYQGGASYDLAVVENDVDAFTSTGIDVYEVAVNESTRLSITDNTITTASGSTTGVALETTNGSTPVGATIDVSRNDVETGGDAVAIDSGSDWLGPIDVTENDLDVPGDGVRNDATGVGGQAWVNATGNYWGSADGPSSPGPDADPVTGTLADGAGSSVTNGSTTGVANVHFDPFESSPVAGSNVSITIDSTNSPVTAGETLSVTATVENTGSTQLLRTVGLATDGGTVRDSTDVTLAGGESRTVTLEWATASADAGTYTATVQTTGDADSTEVTLEDGGPGDATPIGGCTVIDSPGTYELSGSIASTSAETCIEITASNVTFDGQGHAIERSGGSGQYAISAGMVSNVTVENVVLDDWGEAGVSVFDATDVAVRDSILRNNQTSIDVSQTSSDVLIQNNTVRNVTPHGIGPSGSNVTVRDNVVLDGEDGITVLDAGAGGVTLVDNSVQTNSNAGIRVQADGVTLRNNTATDNVRGVWLYGASDITANATTFADNVHGTVESTPGSGGAAATNNTFKDADLGYDGATVTFTVGNATVTSETLQSAPALPSGTTDIGVFLSAGMLENGYVDATVAYDDAAVSHVDESTLSVWHNQSTWTDVGGSLDTGANTIAKNLTTSGHYAVLADDGSSGQAPTAAFDYAPSSPVAGDTVTFDASGSADPDGSITTYEWDVDGDGSYEKSGASPTVDHSYPSDGTYDVTLRVTDDDGNTDTVSKTVTVAAQEPPTATFTIAPTTPNPTETVTFDASAASDPNGTITTYEWDVDGDGNYERAGASPTIDHAYASAGTYDVTLRVTDDDGATNATTRPVTVVDTTDPTVELTGIGRSSTSLAAPTGQTIHTNGSLAFELDANGTPGTAVSSSVTLRASFANFDSVVAATHDGGDTWTGTTDLSGLVDDGNYSVNASAVDAGGNLNETAADVTVRLDRESPTLGASVSRVNDTAGQVILRASEPLADAPSITVETPNGTTETATIVDSYPRLWNATFSLNGTGQYNVTATGTDRAGNVGTGTATSVIGTVSTGSGATSDGHVSTDTDSAATGNATTDADGTTNNTATVVLRPSGLFVDVTTDQPATDSVVLTESDTPVEPLASGTAGVSFLNGEFGDAIAGNLSHAEIGIPVTSGALPPGVDASAVEIRHYDEAAATWASIPTTVENRSVDGTTREYWVANVTHFSTYGAVVVDDTAPTIESATPSGDLDPGTTNATVEFTYGDAVSAVDPSTVSLSFDGSTVTGAENASITGEWASYNATGLAPGDHTASVTVTDAAGNSRTGETTFTIPDGDGGGPGLPPAPPGDGDDPEPGQPIEDANPDEPGVQVIFPDGPLAAISFDDQSAAGAGNVVVTEPATAPGALTDRYGAERVLLVADVTVPESVADSDGSVVFRLSPSALGDYATDSLRVVRVDDGSVDELETHVDDSGTGTRSVTGETSGFSTVAVVAVDDDPSAGDGTDGTDSPAGNESDGSDGDGSADGVPTVGPAVALLAFLLAAAVAARRDA</sequence>
<dbReference type="Gene3D" id="2.160.20.10">
    <property type="entry name" value="Single-stranded right-handed beta-helix, Pectin lyase-like"/>
    <property type="match status" value="8"/>
</dbReference>
<feature type="compositionally biased region" description="Polar residues" evidence="4">
    <location>
        <begin position="3089"/>
        <end position="3101"/>
    </location>
</feature>
<proteinExistence type="predicted"/>
<organism evidence="6 7">
    <name type="scientific">Halovivax cerinus</name>
    <dbReference type="NCBI Taxonomy" id="1487865"/>
    <lineage>
        <taxon>Archaea</taxon>
        <taxon>Methanobacteriati</taxon>
        <taxon>Methanobacteriota</taxon>
        <taxon>Stenosarchaea group</taxon>
        <taxon>Halobacteria</taxon>
        <taxon>Halobacteriales</taxon>
        <taxon>Natrialbaceae</taxon>
        <taxon>Halovivax</taxon>
    </lineage>
</organism>
<dbReference type="InterPro" id="IPR006626">
    <property type="entry name" value="PbH1"/>
</dbReference>
<feature type="domain" description="PKD" evidence="5">
    <location>
        <begin position="2458"/>
        <end position="2550"/>
    </location>
</feature>
<dbReference type="Pfam" id="PF18911">
    <property type="entry name" value="PKD_4"/>
    <property type="match status" value="2"/>
</dbReference>
<comment type="pathway">
    <text evidence="1">Protein modification; protein ubiquitination.</text>
</comment>
<feature type="domain" description="PKD" evidence="5">
    <location>
        <begin position="2549"/>
        <end position="2634"/>
    </location>
</feature>
<dbReference type="InterPro" id="IPR011050">
    <property type="entry name" value="Pectin_lyase_fold/virulence"/>
</dbReference>
<feature type="region of interest" description="Disordered" evidence="4">
    <location>
        <begin position="2844"/>
        <end position="2870"/>
    </location>
</feature>
<dbReference type="GeneID" id="73902089"/>
<evidence type="ECO:0000256" key="4">
    <source>
        <dbReference type="SAM" id="MobiDB-lite"/>
    </source>
</evidence>
<dbReference type="EMBL" id="JBHSAQ010000013">
    <property type="protein sequence ID" value="MFC3959465.1"/>
    <property type="molecule type" value="Genomic_DNA"/>
</dbReference>
<dbReference type="InterPro" id="IPR013783">
    <property type="entry name" value="Ig-like_fold"/>
</dbReference>
<evidence type="ECO:0000256" key="2">
    <source>
        <dbReference type="ARBA" id="ARBA00022737"/>
    </source>
</evidence>
<dbReference type="NCBIfam" id="TIGR03804">
    <property type="entry name" value="para_beta_helix"/>
    <property type="match status" value="2"/>
</dbReference>
<protein>
    <submittedName>
        <fullName evidence="6">Right-handed parallel beta-helix repeat-containing protein</fullName>
    </submittedName>
</protein>
<name>A0ABD5NRX3_9EURY</name>
<evidence type="ECO:0000256" key="3">
    <source>
        <dbReference type="ARBA" id="ARBA00022786"/>
    </source>
</evidence>
<dbReference type="SUPFAM" id="SSF49299">
    <property type="entry name" value="PKD domain"/>
    <property type="match status" value="2"/>
</dbReference>
<feature type="region of interest" description="Disordered" evidence="4">
    <location>
        <begin position="3089"/>
        <end position="3137"/>
    </location>
</feature>
<dbReference type="InterPro" id="IPR007742">
    <property type="entry name" value="NosD_dom"/>
</dbReference>
<dbReference type="Pfam" id="PF07705">
    <property type="entry name" value="CARDB"/>
    <property type="match status" value="2"/>
</dbReference>
<dbReference type="SUPFAM" id="SSF51126">
    <property type="entry name" value="Pectin lyase-like"/>
    <property type="match status" value="8"/>
</dbReference>
<dbReference type="CDD" id="cd00146">
    <property type="entry name" value="PKD"/>
    <property type="match status" value="2"/>
</dbReference>
<evidence type="ECO:0000256" key="1">
    <source>
        <dbReference type="ARBA" id="ARBA00004906"/>
    </source>
</evidence>
<dbReference type="InterPro" id="IPR051550">
    <property type="entry name" value="SCF-Subunits/Alg-Epimerases"/>
</dbReference>
<dbReference type="InterPro" id="IPR035986">
    <property type="entry name" value="PKD_dom_sf"/>
</dbReference>
<keyword evidence="2" id="KW-0677">Repeat</keyword>
<gene>
    <name evidence="6" type="ORF">ACFOUR_13965</name>
</gene>
<evidence type="ECO:0000313" key="7">
    <source>
        <dbReference type="Proteomes" id="UP001595846"/>
    </source>
</evidence>
<evidence type="ECO:0000313" key="6">
    <source>
        <dbReference type="EMBL" id="MFC3959465.1"/>
    </source>
</evidence>
<dbReference type="InterPro" id="IPR044016">
    <property type="entry name" value="Big_13"/>
</dbReference>
<feature type="region of interest" description="Disordered" evidence="4">
    <location>
        <begin position="3264"/>
        <end position="3297"/>
    </location>
</feature>
<dbReference type="InterPro" id="IPR006633">
    <property type="entry name" value="Carb-bd_sugar_hydrolysis-dom"/>
</dbReference>
<feature type="compositionally biased region" description="Low complexity" evidence="4">
    <location>
        <begin position="2855"/>
        <end position="2870"/>
    </location>
</feature>
<accession>A0ABD5NRX3</accession>
<feature type="compositionally biased region" description="Low complexity" evidence="4">
    <location>
        <begin position="1956"/>
        <end position="1970"/>
    </location>
</feature>
<reference evidence="6 7" key="1">
    <citation type="journal article" date="2019" name="Int. J. Syst. Evol. Microbiol.">
        <title>The Global Catalogue of Microorganisms (GCM) 10K type strain sequencing project: providing services to taxonomists for standard genome sequencing and annotation.</title>
        <authorList>
            <consortium name="The Broad Institute Genomics Platform"/>
            <consortium name="The Broad Institute Genome Sequencing Center for Infectious Disease"/>
            <person name="Wu L."/>
            <person name="Ma J."/>
        </authorList>
    </citation>
    <scope>NUCLEOTIDE SEQUENCE [LARGE SCALE GENOMIC DNA]</scope>
    <source>
        <strain evidence="6 7">IBRC-M 10256</strain>
    </source>
</reference>
<dbReference type="PANTHER" id="PTHR22990:SF15">
    <property type="entry name" value="F-BOX ONLY PROTEIN 10"/>
    <property type="match status" value="1"/>
</dbReference>
<dbReference type="InterPro" id="IPR039448">
    <property type="entry name" value="Beta_helix"/>
</dbReference>
<dbReference type="Pfam" id="PF13229">
    <property type="entry name" value="Beta_helix"/>
    <property type="match status" value="5"/>
</dbReference>
<dbReference type="Proteomes" id="UP001595846">
    <property type="component" value="Unassembled WGS sequence"/>
</dbReference>
<dbReference type="InterPro" id="IPR011635">
    <property type="entry name" value="CARDB"/>
</dbReference>
<keyword evidence="3" id="KW-0833">Ubl conjugation pathway</keyword>
<dbReference type="InterPro" id="IPR000601">
    <property type="entry name" value="PKD_dom"/>
</dbReference>
<evidence type="ECO:0000259" key="5">
    <source>
        <dbReference type="PROSITE" id="PS50093"/>
    </source>
</evidence>
<dbReference type="InterPro" id="IPR022441">
    <property type="entry name" value="Para_beta_helix_rpt-2"/>
</dbReference>
<dbReference type="SMART" id="SM00722">
    <property type="entry name" value="CASH"/>
    <property type="match status" value="5"/>
</dbReference>
<dbReference type="Gene3D" id="2.60.40.10">
    <property type="entry name" value="Immunoglobulins"/>
    <property type="match status" value="4"/>
</dbReference>
<dbReference type="InterPro" id="IPR022409">
    <property type="entry name" value="PKD/Chitinase_dom"/>
</dbReference>